<comment type="caution">
    <text evidence="1">The sequence shown here is derived from an EMBL/GenBank/DDBJ whole genome shotgun (WGS) entry which is preliminary data.</text>
</comment>
<reference evidence="2" key="1">
    <citation type="submission" date="2024-07" db="EMBL/GenBank/DDBJ databases">
        <title>Two chromosome-level genome assemblies of Korean endemic species Abeliophyllum distichum and Forsythia ovata (Oleaceae).</title>
        <authorList>
            <person name="Jang H."/>
        </authorList>
    </citation>
    <scope>NUCLEOTIDE SEQUENCE [LARGE SCALE GENOMIC DNA]</scope>
</reference>
<proteinExistence type="predicted"/>
<dbReference type="Proteomes" id="UP001604277">
    <property type="component" value="Unassembled WGS sequence"/>
</dbReference>
<dbReference type="AlphaFoldDB" id="A0ABD1VJL1"/>
<name>A0ABD1VJL1_9LAMI</name>
<gene>
    <name evidence="1" type="ORF">Fot_17991</name>
</gene>
<dbReference type="EMBL" id="JBFOLJ010000005">
    <property type="protein sequence ID" value="KAL2536600.1"/>
    <property type="molecule type" value="Genomic_DNA"/>
</dbReference>
<accession>A0ABD1VJL1</accession>
<organism evidence="1 2">
    <name type="scientific">Forsythia ovata</name>
    <dbReference type="NCBI Taxonomy" id="205694"/>
    <lineage>
        <taxon>Eukaryota</taxon>
        <taxon>Viridiplantae</taxon>
        <taxon>Streptophyta</taxon>
        <taxon>Embryophyta</taxon>
        <taxon>Tracheophyta</taxon>
        <taxon>Spermatophyta</taxon>
        <taxon>Magnoliopsida</taxon>
        <taxon>eudicotyledons</taxon>
        <taxon>Gunneridae</taxon>
        <taxon>Pentapetalae</taxon>
        <taxon>asterids</taxon>
        <taxon>lamiids</taxon>
        <taxon>Lamiales</taxon>
        <taxon>Oleaceae</taxon>
        <taxon>Forsythieae</taxon>
        <taxon>Forsythia</taxon>
    </lineage>
</organism>
<evidence type="ECO:0000313" key="2">
    <source>
        <dbReference type="Proteomes" id="UP001604277"/>
    </source>
</evidence>
<protein>
    <submittedName>
        <fullName evidence="1">Uncharacterized protein</fullName>
    </submittedName>
</protein>
<evidence type="ECO:0000313" key="1">
    <source>
        <dbReference type="EMBL" id="KAL2536600.1"/>
    </source>
</evidence>
<sequence length="124" mass="13604">MTDQSADLDLLELLWGGYEPGRFDLIRIRPVTITKLPTLISSVIANNFSVDNQQLKYMIANDNIVELQLLFTNRGLPLLISSIIINVYLSAIADGNVVDDAFGKLSTVLQSLIADIVVDVIAKS</sequence>
<keyword evidence="2" id="KW-1185">Reference proteome</keyword>